<feature type="signal peptide" evidence="1">
    <location>
        <begin position="1"/>
        <end position="24"/>
    </location>
</feature>
<evidence type="ECO:0008006" key="4">
    <source>
        <dbReference type="Google" id="ProtNLM"/>
    </source>
</evidence>
<reference evidence="2 3" key="1">
    <citation type="journal article" date="2019" name="Nat. Microbiol.">
        <title>Mediterranean grassland soil C-N compound turnover is dependent on rainfall and depth, and is mediated by genomically divergent microorganisms.</title>
        <authorList>
            <person name="Diamond S."/>
            <person name="Andeer P.F."/>
            <person name="Li Z."/>
            <person name="Crits-Christoph A."/>
            <person name="Burstein D."/>
            <person name="Anantharaman K."/>
            <person name="Lane K.R."/>
            <person name="Thomas B.C."/>
            <person name="Pan C."/>
            <person name="Northen T.R."/>
            <person name="Banfield J.F."/>
        </authorList>
    </citation>
    <scope>NUCLEOTIDE SEQUENCE [LARGE SCALE GENOMIC DNA]</scope>
    <source>
        <strain evidence="2">WS_3</strain>
    </source>
</reference>
<proteinExistence type="predicted"/>
<dbReference type="Proteomes" id="UP000320184">
    <property type="component" value="Unassembled WGS sequence"/>
</dbReference>
<evidence type="ECO:0000313" key="2">
    <source>
        <dbReference type="EMBL" id="TMQ49875.1"/>
    </source>
</evidence>
<name>A0A538SES4_UNCEI</name>
<dbReference type="AlphaFoldDB" id="A0A538SES4"/>
<organism evidence="2 3">
    <name type="scientific">Eiseniibacteriota bacterium</name>
    <dbReference type="NCBI Taxonomy" id="2212470"/>
    <lineage>
        <taxon>Bacteria</taxon>
        <taxon>Candidatus Eiseniibacteriota</taxon>
    </lineage>
</organism>
<protein>
    <recommendedName>
        <fullName evidence="4">DUF5683 domain-containing protein</fullName>
    </recommendedName>
</protein>
<comment type="caution">
    <text evidence="2">The sequence shown here is derived from an EMBL/GenBank/DDBJ whole genome shotgun (WGS) entry which is preliminary data.</text>
</comment>
<evidence type="ECO:0000256" key="1">
    <source>
        <dbReference type="SAM" id="SignalP"/>
    </source>
</evidence>
<keyword evidence="1" id="KW-0732">Signal</keyword>
<evidence type="ECO:0000313" key="3">
    <source>
        <dbReference type="Proteomes" id="UP000320184"/>
    </source>
</evidence>
<accession>A0A538SES4</accession>
<gene>
    <name evidence="2" type="ORF">E6K73_09070</name>
</gene>
<sequence length="289" mass="31790">MPRWWSLVTLSLALLARLPGTAMAAEPSSPGEGPSVETVSVSTGSALALPVPSLEPEVLAARGIGSPRPGHRARAIPVLSAERARILLRSLTVPGWGQATAGRPTAARVFGIAELGVWATFAGFRIQEQMRRESYERTARILAGIDLRGRDDEFRRIVGAYISSDEYNQLVVFRDAANLFYDPKSSIYLDPEGYRRYIAEHELRGSDSWSWDGEGSLLRYRGQRKDAQRASLRANTALALAIIDRLLSAVDAGRAANRAPRSKRSWNLEVTPSDENDATAFRLGVRTRF</sequence>
<feature type="chain" id="PRO_5022016976" description="DUF5683 domain-containing protein" evidence="1">
    <location>
        <begin position="25"/>
        <end position="289"/>
    </location>
</feature>
<dbReference type="EMBL" id="VBOT01000113">
    <property type="protein sequence ID" value="TMQ49875.1"/>
    <property type="molecule type" value="Genomic_DNA"/>
</dbReference>